<dbReference type="Proteomes" id="UP001597068">
    <property type="component" value="Unassembled WGS sequence"/>
</dbReference>
<evidence type="ECO:0000256" key="3">
    <source>
        <dbReference type="ARBA" id="ARBA00038969"/>
    </source>
</evidence>
<evidence type="ECO:0000256" key="1">
    <source>
        <dbReference type="ARBA" id="ARBA00007198"/>
    </source>
</evidence>
<dbReference type="PANTHER" id="PTHR30041:SF5">
    <property type="entry name" value="ARSENATE REDUCTASE-RELATED"/>
    <property type="match status" value="1"/>
</dbReference>
<name>A0ABW3G9J8_9NOCA</name>
<dbReference type="Gene3D" id="3.40.30.10">
    <property type="entry name" value="Glutaredoxin"/>
    <property type="match status" value="1"/>
</dbReference>
<keyword evidence="2 5" id="KW-0560">Oxidoreductase</keyword>
<evidence type="ECO:0000313" key="5">
    <source>
        <dbReference type="EMBL" id="MFD0926753.1"/>
    </source>
</evidence>
<keyword evidence="6" id="KW-1185">Reference proteome</keyword>
<evidence type="ECO:0000256" key="4">
    <source>
        <dbReference type="PROSITE-ProRule" id="PRU01282"/>
    </source>
</evidence>
<dbReference type="SUPFAM" id="SSF52833">
    <property type="entry name" value="Thioredoxin-like"/>
    <property type="match status" value="1"/>
</dbReference>
<dbReference type="NCBIfam" id="TIGR00014">
    <property type="entry name" value="arsC"/>
    <property type="match status" value="1"/>
</dbReference>
<protein>
    <recommendedName>
        <fullName evidence="3">arsenate reductase (glutathione/glutaredoxin)</fullName>
        <ecNumber evidence="3">1.20.4.1</ecNumber>
    </recommendedName>
</protein>
<comment type="similarity">
    <text evidence="1 4">Belongs to the ArsC family.</text>
</comment>
<dbReference type="CDD" id="cd03034">
    <property type="entry name" value="ArsC_ArsC"/>
    <property type="match status" value="1"/>
</dbReference>
<comment type="caution">
    <text evidence="5">The sequence shown here is derived from an EMBL/GenBank/DDBJ whole genome shotgun (WGS) entry which is preliminary data.</text>
</comment>
<dbReference type="InterPro" id="IPR006660">
    <property type="entry name" value="Arsenate_reductase-like"/>
</dbReference>
<reference evidence="6" key="1">
    <citation type="journal article" date="2019" name="Int. J. Syst. Evol. Microbiol.">
        <title>The Global Catalogue of Microorganisms (GCM) 10K type strain sequencing project: providing services to taxonomists for standard genome sequencing and annotation.</title>
        <authorList>
            <consortium name="The Broad Institute Genomics Platform"/>
            <consortium name="The Broad Institute Genome Sequencing Center for Infectious Disease"/>
            <person name="Wu L."/>
            <person name="Ma J."/>
        </authorList>
    </citation>
    <scope>NUCLEOTIDE SEQUENCE [LARGE SCALE GENOMIC DNA]</scope>
    <source>
        <strain evidence="6">CCUG 50873</strain>
    </source>
</reference>
<dbReference type="InterPro" id="IPR006659">
    <property type="entry name" value="Arsenate_reductase"/>
</dbReference>
<organism evidence="5 6">
    <name type="scientific">Williamsia deligens</name>
    <dbReference type="NCBI Taxonomy" id="321325"/>
    <lineage>
        <taxon>Bacteria</taxon>
        <taxon>Bacillati</taxon>
        <taxon>Actinomycetota</taxon>
        <taxon>Actinomycetes</taxon>
        <taxon>Mycobacteriales</taxon>
        <taxon>Nocardiaceae</taxon>
        <taxon>Williamsia</taxon>
    </lineage>
</organism>
<evidence type="ECO:0000256" key="2">
    <source>
        <dbReference type="ARBA" id="ARBA00023002"/>
    </source>
</evidence>
<dbReference type="Pfam" id="PF03960">
    <property type="entry name" value="ArsC"/>
    <property type="match status" value="1"/>
</dbReference>
<dbReference type="EC" id="1.20.4.1" evidence="3"/>
<gene>
    <name evidence="5" type="primary">arsC</name>
    <name evidence="5" type="ORF">ACFQ04_13505</name>
</gene>
<dbReference type="EMBL" id="JBHTIL010000001">
    <property type="protein sequence ID" value="MFD0926753.1"/>
    <property type="molecule type" value="Genomic_DNA"/>
</dbReference>
<evidence type="ECO:0000313" key="6">
    <source>
        <dbReference type="Proteomes" id="UP001597068"/>
    </source>
</evidence>
<accession>A0ABW3G9J8</accession>
<dbReference type="RefSeq" id="WP_253645395.1">
    <property type="nucleotide sequence ID" value="NZ_BAAAMO010000002.1"/>
</dbReference>
<sequence length="115" mass="12830">MGETARIYHNPQCSTSRRTLQRLRDTGVEPEVVQYLKTPPTRDELVQLIADAGLTPSQAVRRREALFSELALADADDDTLLDAMAANPRLIERPFVVTSKGTRLARPVETVDEIL</sequence>
<dbReference type="InterPro" id="IPR036249">
    <property type="entry name" value="Thioredoxin-like_sf"/>
</dbReference>
<dbReference type="PROSITE" id="PS51353">
    <property type="entry name" value="ARSC"/>
    <property type="match status" value="1"/>
</dbReference>
<dbReference type="PANTHER" id="PTHR30041">
    <property type="entry name" value="ARSENATE REDUCTASE"/>
    <property type="match status" value="1"/>
</dbReference>
<dbReference type="GO" id="GO:0008794">
    <property type="term" value="F:arsenate reductase (glutaredoxin) activity"/>
    <property type="evidence" value="ECO:0007669"/>
    <property type="project" value="UniProtKB-EC"/>
</dbReference>
<proteinExistence type="inferred from homology"/>